<sequence length="102" mass="11293">MHELITWVLATAAGFGLGVVFFGGLWWTVRRGVRSRQPALWFLGSLMLRMGVVLAGFLLVGGGEWRRLLLCLLGFAIARVAVTRLTRAKTHDDPRPEPTHAP</sequence>
<dbReference type="Proteomes" id="UP001596111">
    <property type="component" value="Unassembled WGS sequence"/>
</dbReference>
<dbReference type="NCBIfam" id="TIGR03165">
    <property type="entry name" value="F1F0_chp_2"/>
    <property type="match status" value="1"/>
</dbReference>
<organism evidence="2 3">
    <name type="scientific">Rhodanobacter terrae</name>
    <dbReference type="NCBI Taxonomy" id="418647"/>
    <lineage>
        <taxon>Bacteria</taxon>
        <taxon>Pseudomonadati</taxon>
        <taxon>Pseudomonadota</taxon>
        <taxon>Gammaproteobacteria</taxon>
        <taxon>Lysobacterales</taxon>
        <taxon>Rhodanobacteraceae</taxon>
        <taxon>Rhodanobacter</taxon>
    </lineage>
</organism>
<dbReference type="InterPro" id="IPR017581">
    <property type="entry name" value="AtpR-like"/>
</dbReference>
<feature type="transmembrane region" description="Helical" evidence="1">
    <location>
        <begin position="65"/>
        <end position="82"/>
    </location>
</feature>
<name>A0ABW0T167_9GAMM</name>
<evidence type="ECO:0000256" key="1">
    <source>
        <dbReference type="SAM" id="Phobius"/>
    </source>
</evidence>
<gene>
    <name evidence="2" type="ORF">ACFPPB_16605</name>
</gene>
<keyword evidence="1" id="KW-0812">Transmembrane</keyword>
<comment type="caution">
    <text evidence="2">The sequence shown here is derived from an EMBL/GenBank/DDBJ whole genome shotgun (WGS) entry which is preliminary data.</text>
</comment>
<dbReference type="RefSeq" id="WP_377329118.1">
    <property type="nucleotide sequence ID" value="NZ_JBHSNG010000023.1"/>
</dbReference>
<keyword evidence="3" id="KW-1185">Reference proteome</keyword>
<reference evidence="3" key="1">
    <citation type="journal article" date="2019" name="Int. J. Syst. Evol. Microbiol.">
        <title>The Global Catalogue of Microorganisms (GCM) 10K type strain sequencing project: providing services to taxonomists for standard genome sequencing and annotation.</title>
        <authorList>
            <consortium name="The Broad Institute Genomics Platform"/>
            <consortium name="The Broad Institute Genome Sequencing Center for Infectious Disease"/>
            <person name="Wu L."/>
            <person name="Ma J."/>
        </authorList>
    </citation>
    <scope>NUCLEOTIDE SEQUENCE [LARGE SCALE GENOMIC DNA]</scope>
    <source>
        <strain evidence="3">CGMCC 1.13587</strain>
    </source>
</reference>
<feature type="transmembrane region" description="Helical" evidence="1">
    <location>
        <begin position="6"/>
        <end position="27"/>
    </location>
</feature>
<evidence type="ECO:0000313" key="3">
    <source>
        <dbReference type="Proteomes" id="UP001596111"/>
    </source>
</evidence>
<feature type="transmembrane region" description="Helical" evidence="1">
    <location>
        <begin position="39"/>
        <end position="59"/>
    </location>
</feature>
<dbReference type="EMBL" id="JBHSNG010000023">
    <property type="protein sequence ID" value="MFC5582743.1"/>
    <property type="molecule type" value="Genomic_DNA"/>
</dbReference>
<evidence type="ECO:0000313" key="2">
    <source>
        <dbReference type="EMBL" id="MFC5582743.1"/>
    </source>
</evidence>
<keyword evidence="1" id="KW-1133">Transmembrane helix</keyword>
<accession>A0ABW0T167</accession>
<proteinExistence type="predicted"/>
<keyword evidence="1" id="KW-0472">Membrane</keyword>
<dbReference type="Pfam" id="PF12966">
    <property type="entry name" value="AtpR"/>
    <property type="match status" value="1"/>
</dbReference>
<protein>
    <submittedName>
        <fullName evidence="2">ATP synthase subunit I</fullName>
    </submittedName>
</protein>